<keyword evidence="8" id="KW-0539">Nucleus</keyword>
<dbReference type="Proteomes" id="UP000759131">
    <property type="component" value="Unassembled WGS sequence"/>
</dbReference>
<dbReference type="FunFam" id="1.10.1670.10:FF:000005">
    <property type="entry name" value="N-glycosylase/DNA lyase OGG1"/>
    <property type="match status" value="1"/>
</dbReference>
<keyword evidence="9" id="KW-0511">Multifunctional enzyme</keyword>
<evidence type="ECO:0000256" key="2">
    <source>
        <dbReference type="ARBA" id="ARBA00010679"/>
    </source>
</evidence>
<dbReference type="InterPro" id="IPR012904">
    <property type="entry name" value="OGG_N"/>
</dbReference>
<reference evidence="15" key="1">
    <citation type="submission" date="2020-11" db="EMBL/GenBank/DDBJ databases">
        <authorList>
            <person name="Tran Van P."/>
        </authorList>
    </citation>
    <scope>NUCLEOTIDE SEQUENCE</scope>
</reference>
<evidence type="ECO:0000256" key="7">
    <source>
        <dbReference type="ARBA" id="ARBA00023239"/>
    </source>
</evidence>
<evidence type="ECO:0000313" key="16">
    <source>
        <dbReference type="Proteomes" id="UP000759131"/>
    </source>
</evidence>
<dbReference type="SUPFAM" id="SSF48150">
    <property type="entry name" value="DNA-glycosylase"/>
    <property type="match status" value="1"/>
</dbReference>
<evidence type="ECO:0000256" key="10">
    <source>
        <dbReference type="ARBA" id="ARBA00023295"/>
    </source>
</evidence>
<keyword evidence="10" id="KW-0326">Glycosidase</keyword>
<comment type="catalytic activity">
    <reaction evidence="11">
        <text>2'-deoxyribonucleotide-(2'-deoxyribose 5'-phosphate)-2'-deoxyribonucleotide-DNA = a 3'-end 2'-deoxyribonucleotide-(2,3-dehydro-2,3-deoxyribose 5'-phosphate)-DNA + a 5'-end 5'-phospho-2'-deoxyribonucleoside-DNA + H(+)</text>
        <dbReference type="Rhea" id="RHEA:66592"/>
        <dbReference type="Rhea" id="RHEA-COMP:13180"/>
        <dbReference type="Rhea" id="RHEA-COMP:16897"/>
        <dbReference type="Rhea" id="RHEA-COMP:17067"/>
        <dbReference type="ChEBI" id="CHEBI:15378"/>
        <dbReference type="ChEBI" id="CHEBI:136412"/>
        <dbReference type="ChEBI" id="CHEBI:157695"/>
        <dbReference type="ChEBI" id="CHEBI:167181"/>
        <dbReference type="EC" id="4.2.99.18"/>
    </reaction>
</comment>
<dbReference type="InterPro" id="IPR052054">
    <property type="entry name" value="Oxidative_DNA_repair_enzyme"/>
</dbReference>
<evidence type="ECO:0000256" key="5">
    <source>
        <dbReference type="ARBA" id="ARBA00022801"/>
    </source>
</evidence>
<keyword evidence="4" id="KW-0227">DNA damage</keyword>
<dbReference type="GO" id="GO:0006289">
    <property type="term" value="P:nucleotide-excision repair"/>
    <property type="evidence" value="ECO:0007669"/>
    <property type="project" value="InterPro"/>
</dbReference>
<organism evidence="15">
    <name type="scientific">Medioppia subpectinata</name>
    <dbReference type="NCBI Taxonomy" id="1979941"/>
    <lineage>
        <taxon>Eukaryota</taxon>
        <taxon>Metazoa</taxon>
        <taxon>Ecdysozoa</taxon>
        <taxon>Arthropoda</taxon>
        <taxon>Chelicerata</taxon>
        <taxon>Arachnida</taxon>
        <taxon>Acari</taxon>
        <taxon>Acariformes</taxon>
        <taxon>Sarcoptiformes</taxon>
        <taxon>Oribatida</taxon>
        <taxon>Brachypylina</taxon>
        <taxon>Oppioidea</taxon>
        <taxon>Oppiidae</taxon>
        <taxon>Medioppia</taxon>
    </lineage>
</organism>
<dbReference type="EMBL" id="OC854699">
    <property type="protein sequence ID" value="CAD7620089.1"/>
    <property type="molecule type" value="Genomic_DNA"/>
</dbReference>
<dbReference type="GO" id="GO:0003684">
    <property type="term" value="F:damaged DNA binding"/>
    <property type="evidence" value="ECO:0007669"/>
    <property type="project" value="InterPro"/>
</dbReference>
<gene>
    <name evidence="15" type="ORF">OSB1V03_LOCUS585</name>
</gene>
<dbReference type="Gene3D" id="1.10.340.30">
    <property type="entry name" value="Hypothetical protein, domain 2"/>
    <property type="match status" value="1"/>
</dbReference>
<dbReference type="EMBL" id="CAJPIZ010000124">
    <property type="protein sequence ID" value="CAG2100519.1"/>
    <property type="molecule type" value="Genomic_DNA"/>
</dbReference>
<keyword evidence="5" id="KW-0378">Hydrolase</keyword>
<sequence>MRQTVKALKPMIEGFIETNGELSLKRTLKSGQAFRWRLTNDGTDWVGVVRNTHVVQLTQQPDGKHIHYRVLNGHEDNDHNQEIKPTVKGRKRLKTSDESDGENPKDQYFYSQLISDYLRLDVNLTDLYDKWSKSDDKFAAIAVNMSGVRVLRQNFAETLFSFICSSNNNINRIEKMIETLCQKYGKVLYESHPELGTIHSFPEITRLAEESVEPELKKLGFGYRSAFIHRSAKTICDEYKCPEKWSQELAQMPYSEARQALQRLPGVGPKVADCIALMALNHLESVPVDVHVFKIAQHMYLPHLKKNKSLTHKSYQEIGDFFRSKFGPNAGWAQAVLFCADLKQFKQ</sequence>
<evidence type="ECO:0000256" key="13">
    <source>
        <dbReference type="SAM" id="MobiDB-lite"/>
    </source>
</evidence>
<comment type="subcellular location">
    <subcellularLocation>
        <location evidence="1">Nucleus</location>
    </subcellularLocation>
</comment>
<dbReference type="CDD" id="cd00056">
    <property type="entry name" value="ENDO3c"/>
    <property type="match status" value="1"/>
</dbReference>
<dbReference type="PANTHER" id="PTHR10242">
    <property type="entry name" value="8-OXOGUANINE DNA GLYCOSYLASE"/>
    <property type="match status" value="1"/>
</dbReference>
<dbReference type="Gene3D" id="1.10.1670.10">
    <property type="entry name" value="Helix-hairpin-Helix base-excision DNA repair enzymes (C-terminal)"/>
    <property type="match status" value="1"/>
</dbReference>
<accession>A0A7R9KCE6</accession>
<comment type="similarity">
    <text evidence="2">Belongs to the type-1 OGG1 family.</text>
</comment>
<dbReference type="Pfam" id="PF00730">
    <property type="entry name" value="HhH-GPD"/>
    <property type="match status" value="1"/>
</dbReference>
<dbReference type="OrthoDB" id="238681at2759"/>
<dbReference type="GO" id="GO:0005634">
    <property type="term" value="C:nucleus"/>
    <property type="evidence" value="ECO:0007669"/>
    <property type="project" value="UniProtKB-SubCell"/>
</dbReference>
<keyword evidence="6" id="KW-0234">DNA repair</keyword>
<evidence type="ECO:0000313" key="15">
    <source>
        <dbReference type="EMBL" id="CAD7620089.1"/>
    </source>
</evidence>
<evidence type="ECO:0000256" key="8">
    <source>
        <dbReference type="ARBA" id="ARBA00023242"/>
    </source>
</evidence>
<evidence type="ECO:0000256" key="3">
    <source>
        <dbReference type="ARBA" id="ARBA00012720"/>
    </source>
</evidence>
<evidence type="ECO:0000256" key="4">
    <source>
        <dbReference type="ARBA" id="ARBA00022763"/>
    </source>
</evidence>
<dbReference type="PANTHER" id="PTHR10242:SF2">
    <property type="entry name" value="N-GLYCOSYLASE_DNA LYASE"/>
    <property type="match status" value="1"/>
</dbReference>
<dbReference type="SMART" id="SM00478">
    <property type="entry name" value="ENDO3c"/>
    <property type="match status" value="1"/>
</dbReference>
<feature type="compositionally biased region" description="Basic and acidic residues" evidence="13">
    <location>
        <begin position="72"/>
        <end position="82"/>
    </location>
</feature>
<dbReference type="AlphaFoldDB" id="A0A7R9KCE6"/>
<dbReference type="GO" id="GO:0140078">
    <property type="term" value="F:class I DNA-(apurinic or apyrimidinic site) endonuclease activity"/>
    <property type="evidence" value="ECO:0007669"/>
    <property type="project" value="UniProtKB-EC"/>
</dbReference>
<evidence type="ECO:0000256" key="1">
    <source>
        <dbReference type="ARBA" id="ARBA00004123"/>
    </source>
</evidence>
<keyword evidence="16" id="KW-1185">Reference proteome</keyword>
<dbReference type="GO" id="GO:0034039">
    <property type="term" value="F:8-oxo-7,8-dihydroguanine DNA N-glycosylase activity"/>
    <property type="evidence" value="ECO:0007669"/>
    <property type="project" value="TreeGrafter"/>
</dbReference>
<evidence type="ECO:0000256" key="11">
    <source>
        <dbReference type="ARBA" id="ARBA00044632"/>
    </source>
</evidence>
<evidence type="ECO:0000256" key="6">
    <source>
        <dbReference type="ARBA" id="ARBA00023204"/>
    </source>
</evidence>
<keyword evidence="7" id="KW-0456">Lyase</keyword>
<evidence type="ECO:0000256" key="12">
    <source>
        <dbReference type="ARBA" id="ARBA00073127"/>
    </source>
</evidence>
<dbReference type="Pfam" id="PF07934">
    <property type="entry name" value="OGG_N"/>
    <property type="match status" value="1"/>
</dbReference>
<name>A0A7R9KCE6_9ACAR</name>
<evidence type="ECO:0000256" key="9">
    <source>
        <dbReference type="ARBA" id="ARBA00023268"/>
    </source>
</evidence>
<proteinExistence type="inferred from homology"/>
<dbReference type="SUPFAM" id="SSF55945">
    <property type="entry name" value="TATA-box binding protein-like"/>
    <property type="match status" value="1"/>
</dbReference>
<dbReference type="Gene3D" id="3.30.310.40">
    <property type="match status" value="1"/>
</dbReference>
<dbReference type="GO" id="GO:0006285">
    <property type="term" value="P:base-excision repair, AP site formation"/>
    <property type="evidence" value="ECO:0007669"/>
    <property type="project" value="TreeGrafter"/>
</dbReference>
<evidence type="ECO:0000259" key="14">
    <source>
        <dbReference type="SMART" id="SM00478"/>
    </source>
</evidence>
<feature type="domain" description="HhH-GPD" evidence="14">
    <location>
        <begin position="164"/>
        <end position="335"/>
    </location>
</feature>
<feature type="compositionally biased region" description="Basic and acidic residues" evidence="13">
    <location>
        <begin position="94"/>
        <end position="104"/>
    </location>
</feature>
<protein>
    <recommendedName>
        <fullName evidence="12">N-glycosylase/DNA lyase</fullName>
        <ecNumber evidence="3">4.2.99.18</ecNumber>
    </recommendedName>
</protein>
<dbReference type="InterPro" id="IPR011257">
    <property type="entry name" value="DNA_glycosylase"/>
</dbReference>
<feature type="region of interest" description="Disordered" evidence="13">
    <location>
        <begin position="72"/>
        <end position="104"/>
    </location>
</feature>
<dbReference type="EC" id="4.2.99.18" evidence="3"/>
<dbReference type="InterPro" id="IPR003265">
    <property type="entry name" value="HhH-GPD_domain"/>
</dbReference>
<dbReference type="InterPro" id="IPR023170">
    <property type="entry name" value="HhH_base_excis_C"/>
</dbReference>